<dbReference type="GO" id="GO:0046854">
    <property type="term" value="P:phosphatidylinositol phosphate biosynthetic process"/>
    <property type="evidence" value="ECO:0007669"/>
    <property type="project" value="InterPro"/>
</dbReference>
<comment type="catalytic activity">
    <reaction evidence="25">
        <text>scyllo-inositol 1-phosphate + H2O = scyllo-inositol + phosphate</text>
        <dbReference type="Rhea" id="RHEA:82131"/>
        <dbReference type="ChEBI" id="CHEBI:10642"/>
        <dbReference type="ChEBI" id="CHEBI:15377"/>
        <dbReference type="ChEBI" id="CHEBI:43474"/>
        <dbReference type="ChEBI" id="CHEBI:232087"/>
    </reaction>
    <physiologicalReaction direction="left-to-right" evidence="25">
        <dbReference type="Rhea" id="RHEA:82132"/>
    </physiologicalReaction>
</comment>
<comment type="catalytic activity">
    <reaction evidence="24">
        <text>adenosine 2'-phosphate + H2O = adenosine + phosphate</text>
        <dbReference type="Rhea" id="RHEA:37343"/>
        <dbReference type="ChEBI" id="CHEBI:15377"/>
        <dbReference type="ChEBI" id="CHEBI:16335"/>
        <dbReference type="ChEBI" id="CHEBI:43474"/>
        <dbReference type="ChEBI" id="CHEBI:77740"/>
    </reaction>
    <physiologicalReaction direction="left-to-right" evidence="24">
        <dbReference type="Rhea" id="RHEA:37344"/>
    </physiologicalReaction>
</comment>
<evidence type="ECO:0000256" key="11">
    <source>
        <dbReference type="ARBA" id="ARBA00022842"/>
    </source>
</evidence>
<evidence type="ECO:0000256" key="31">
    <source>
        <dbReference type="PIRSR" id="PIRSR600760-2"/>
    </source>
</evidence>
<feature type="binding site" evidence="31">
    <location>
        <position position="277"/>
    </location>
    <ligand>
        <name>Mg(2+)</name>
        <dbReference type="ChEBI" id="CHEBI:18420"/>
        <label>1</label>
        <note>catalytic</note>
    </ligand>
</feature>
<feature type="compositionally biased region" description="Basic and acidic residues" evidence="32">
    <location>
        <begin position="1"/>
        <end position="22"/>
    </location>
</feature>
<evidence type="ECO:0000256" key="32">
    <source>
        <dbReference type="SAM" id="MobiDB-lite"/>
    </source>
</evidence>
<evidence type="ECO:0000256" key="8">
    <source>
        <dbReference type="ARBA" id="ARBA00022671"/>
    </source>
</evidence>
<comment type="catalytic activity">
    <reaction evidence="21">
        <text>D-glucose 6-phosphate + H2O = D-glucose + phosphate</text>
        <dbReference type="Rhea" id="RHEA:16689"/>
        <dbReference type="ChEBI" id="CHEBI:4167"/>
        <dbReference type="ChEBI" id="CHEBI:15377"/>
        <dbReference type="ChEBI" id="CHEBI:43474"/>
        <dbReference type="ChEBI" id="CHEBI:61548"/>
    </reaction>
    <physiologicalReaction direction="left-to-right" evidence="21">
        <dbReference type="Rhea" id="RHEA:16690"/>
    </physiologicalReaction>
</comment>
<comment type="pathway">
    <text evidence="3">Polyol metabolism; myo-inositol biosynthesis; myo-inositol from D-glucose 6-phosphate: step 2/2.</text>
</comment>
<evidence type="ECO:0000256" key="25">
    <source>
        <dbReference type="ARBA" id="ARBA00049900"/>
    </source>
</evidence>
<feature type="binding site" evidence="31">
    <location>
        <position position="279"/>
    </location>
    <ligand>
        <name>Mg(2+)</name>
        <dbReference type="ChEBI" id="CHEBI:18420"/>
        <label>1</label>
        <note>catalytic</note>
    </ligand>
</feature>
<evidence type="ECO:0000256" key="28">
    <source>
        <dbReference type="ARBA" id="ARBA00049919"/>
    </source>
</evidence>
<dbReference type="Proteomes" id="UP000265300">
    <property type="component" value="Unplaced"/>
</dbReference>
<feature type="region of interest" description="Disordered" evidence="32">
    <location>
        <begin position="67"/>
        <end position="96"/>
    </location>
</feature>
<feature type="region of interest" description="Disordered" evidence="32">
    <location>
        <begin position="1"/>
        <end position="32"/>
    </location>
</feature>
<dbReference type="GO" id="GO:0046872">
    <property type="term" value="F:metal ion binding"/>
    <property type="evidence" value="ECO:0007669"/>
    <property type="project" value="UniProtKB-KW"/>
</dbReference>
<name>A0A340XRU2_LIPVE</name>
<comment type="catalytic activity">
    <reaction evidence="26">
        <text>a myo-inositol phosphate + H2O = myo-inositol + phosphate</text>
        <dbReference type="Rhea" id="RHEA:24056"/>
        <dbReference type="ChEBI" id="CHEBI:15377"/>
        <dbReference type="ChEBI" id="CHEBI:17268"/>
        <dbReference type="ChEBI" id="CHEBI:43474"/>
        <dbReference type="ChEBI" id="CHEBI:84139"/>
        <dbReference type="EC" id="3.1.3.25"/>
    </reaction>
    <physiologicalReaction direction="left-to-right" evidence="26">
        <dbReference type="Rhea" id="RHEA:24057"/>
    </physiologicalReaction>
</comment>
<dbReference type="FunCoup" id="A0A340XRU2">
    <property type="interactions" value="1489"/>
</dbReference>
<evidence type="ECO:0000256" key="27">
    <source>
        <dbReference type="ARBA" id="ARBA00049917"/>
    </source>
</evidence>
<comment type="catalytic activity">
    <reaction evidence="23">
        <text>1D-myo-inositol 2-phosphate + H2O = myo-inositol + phosphate</text>
        <dbReference type="Rhea" id="RHEA:44152"/>
        <dbReference type="ChEBI" id="CHEBI:15377"/>
        <dbReference type="ChEBI" id="CHEBI:17268"/>
        <dbReference type="ChEBI" id="CHEBI:43474"/>
        <dbReference type="ChEBI" id="CHEBI:84142"/>
        <dbReference type="EC" id="3.1.3.25"/>
    </reaction>
    <physiologicalReaction direction="left-to-right" evidence="23">
        <dbReference type="Rhea" id="RHEA:44153"/>
    </physiologicalReaction>
</comment>
<keyword evidence="9 31" id="KW-0479">Metal-binding</keyword>
<dbReference type="AlphaFoldDB" id="A0A340XRU2"/>
<dbReference type="RefSeq" id="XP_007461760.1">
    <property type="nucleotide sequence ID" value="XM_007461698.1"/>
</dbReference>
<dbReference type="Gene3D" id="3.40.190.80">
    <property type="match status" value="1"/>
</dbReference>
<proteinExistence type="inferred from homology"/>
<protein>
    <recommendedName>
        <fullName evidence="13">Inositol monophosphatase 1</fullName>
        <ecNumber evidence="6">3.1.3.25</ecNumber>
        <ecNumber evidence="12">3.1.3.94</ecNumber>
    </recommendedName>
    <alternativeName>
        <fullName evidence="16">D-galactose 1-phosphate phosphatase</fullName>
    </alternativeName>
    <alternativeName>
        <fullName evidence="15">Inositol-1(or 4)-monophosphatase 1</fullName>
    </alternativeName>
    <alternativeName>
        <fullName evidence="14">Lithium-sensitive myo-inositol monophosphatase A1</fullName>
    </alternativeName>
</protein>
<dbReference type="EC" id="3.1.3.94" evidence="12"/>
<sequence>MYRQEKKSEEPQTKKKRSDLEGLGRGVSKHQRSLGLGLGQEVGGWKAVLRCGGGARRSLTPWAGVRGGTSCRRRYQPDPPLSPEEARVGSGWYPSEPQTLHTEVRPSFLRSRTSPWAGSSGAADAGGSPEWFGVGGLAPDPVLSAVSLLGTGGRKVAWLPPQGRWNVIQTQDSVVAYSGDLHIYICRPYVSSEECMDYAVTLARQAGEMAREALKNEMNIMIKSSPVDLVTATDQKVEKMLISSIKEKYPSHSFIGEESVAAGEKSILTDSPTWIIDPIDGTTNFVHGFPFVAVSIGFVVNKKMEFGIVYSCIEDKMYTGRKGKGAFCNGQKLQVSHQEDVTRSLLLTELGSSRTPETVRIILSNMERLLCLPIHGIRGVGTAALNMCLVAAGVADAYYEMGIHCWDVAGAGVIVTEAGGVLLDVTGGPFDLMSRRIIASSNKTLGERIAKEIQIIPLQRDDED</sequence>
<feature type="binding site" evidence="31">
    <location>
        <position position="407"/>
    </location>
    <ligand>
        <name>Mg(2+)</name>
        <dbReference type="ChEBI" id="CHEBI:18420"/>
        <label>1</label>
        <note>catalytic</note>
    </ligand>
</feature>
<dbReference type="PANTHER" id="PTHR20854">
    <property type="entry name" value="INOSITOL MONOPHOSPHATASE"/>
    <property type="match status" value="1"/>
</dbReference>
<comment type="catalytic activity">
    <reaction evidence="28">
        <text>alpha-D-glucose 1-phosphate + H2O = D-glucose + phosphate</text>
        <dbReference type="Rhea" id="RHEA:19933"/>
        <dbReference type="ChEBI" id="CHEBI:4167"/>
        <dbReference type="ChEBI" id="CHEBI:15377"/>
        <dbReference type="ChEBI" id="CHEBI:43474"/>
        <dbReference type="ChEBI" id="CHEBI:58601"/>
    </reaction>
    <physiologicalReaction direction="left-to-right" evidence="28">
        <dbReference type="Rhea" id="RHEA:19934"/>
    </physiologicalReaction>
</comment>
<dbReference type="STRING" id="118797.A0A340XRU2"/>
<evidence type="ECO:0000256" key="7">
    <source>
        <dbReference type="ARBA" id="ARBA00022490"/>
    </source>
</evidence>
<comment type="catalytic activity">
    <reaction evidence="20">
        <text>1D-myo-inositol 1-phosphate + H2O = myo-inositol + phosphate</text>
        <dbReference type="Rhea" id="RHEA:27670"/>
        <dbReference type="ChEBI" id="CHEBI:15377"/>
        <dbReference type="ChEBI" id="CHEBI:17268"/>
        <dbReference type="ChEBI" id="CHEBI:43474"/>
        <dbReference type="ChEBI" id="CHEBI:58433"/>
        <dbReference type="EC" id="3.1.3.25"/>
    </reaction>
    <physiologicalReaction direction="left-to-right" evidence="20">
        <dbReference type="Rhea" id="RHEA:27671"/>
    </physiologicalReaction>
</comment>
<gene>
    <name evidence="34" type="primary">IMPA1</name>
</gene>
<dbReference type="UniPathway" id="UPA00823">
    <property type="reaction ID" value="UER00788"/>
</dbReference>
<comment type="subunit">
    <text evidence="5">Homodimer.</text>
</comment>
<evidence type="ECO:0000256" key="30">
    <source>
        <dbReference type="ARBA" id="ARBA00049927"/>
    </source>
</evidence>
<dbReference type="GO" id="GO:0006021">
    <property type="term" value="P:inositol biosynthetic process"/>
    <property type="evidence" value="ECO:0007669"/>
    <property type="project" value="UniProtKB-UniPathway"/>
</dbReference>
<feature type="binding site" evidence="31">
    <location>
        <position position="257"/>
    </location>
    <ligand>
        <name>Mg(2+)</name>
        <dbReference type="ChEBI" id="CHEBI:18420"/>
        <label>1</label>
        <note>catalytic</note>
    </ligand>
</feature>
<keyword evidence="11 31" id="KW-0460">Magnesium</keyword>
<dbReference type="SUPFAM" id="SSF56655">
    <property type="entry name" value="Carbohydrate phosphatase"/>
    <property type="match status" value="1"/>
</dbReference>
<evidence type="ECO:0000256" key="9">
    <source>
        <dbReference type="ARBA" id="ARBA00022723"/>
    </source>
</evidence>
<reference evidence="34" key="1">
    <citation type="submission" date="2025-08" db="UniProtKB">
        <authorList>
            <consortium name="RefSeq"/>
        </authorList>
    </citation>
    <scope>IDENTIFICATION</scope>
</reference>
<evidence type="ECO:0000256" key="14">
    <source>
        <dbReference type="ARBA" id="ARBA00041882"/>
    </source>
</evidence>
<evidence type="ECO:0000256" key="24">
    <source>
        <dbReference type="ARBA" id="ARBA00049898"/>
    </source>
</evidence>
<dbReference type="InterPro" id="IPR020583">
    <property type="entry name" value="Inositol_monoP_metal-BS"/>
</dbReference>
<dbReference type="PRINTS" id="PR00377">
    <property type="entry name" value="IMPHPHTASES"/>
</dbReference>
<keyword evidence="10" id="KW-0378">Hydrolase</keyword>
<evidence type="ECO:0000256" key="5">
    <source>
        <dbReference type="ARBA" id="ARBA00011738"/>
    </source>
</evidence>
<feature type="binding site" evidence="31">
    <location>
        <position position="280"/>
    </location>
    <ligand>
        <name>Mg(2+)</name>
        <dbReference type="ChEBI" id="CHEBI:18420"/>
        <label>1</label>
        <note>catalytic</note>
    </ligand>
</feature>
<evidence type="ECO:0000256" key="10">
    <source>
        <dbReference type="ARBA" id="ARBA00022801"/>
    </source>
</evidence>
<dbReference type="GO" id="GO:0008934">
    <property type="term" value="F:inositol monophosphate 1-phosphatase activity"/>
    <property type="evidence" value="ECO:0007669"/>
    <property type="project" value="InterPro"/>
</dbReference>
<dbReference type="CDD" id="cd01639">
    <property type="entry name" value="IMPase"/>
    <property type="match status" value="1"/>
</dbReference>
<comment type="catalytic activity">
    <reaction evidence="19">
        <text>beta-D-fructose 1-phosphate + H2O = D-fructose + phosphate</text>
        <dbReference type="Rhea" id="RHEA:35603"/>
        <dbReference type="ChEBI" id="CHEBI:15377"/>
        <dbReference type="ChEBI" id="CHEBI:37721"/>
        <dbReference type="ChEBI" id="CHEBI:43474"/>
        <dbReference type="ChEBI" id="CHEBI:138881"/>
    </reaction>
    <physiologicalReaction direction="left-to-right" evidence="19">
        <dbReference type="Rhea" id="RHEA:35604"/>
    </physiologicalReaction>
</comment>
<dbReference type="KEGG" id="lve:103090505"/>
<evidence type="ECO:0000256" key="17">
    <source>
        <dbReference type="ARBA" id="ARBA00049863"/>
    </source>
</evidence>
<dbReference type="InterPro" id="IPR020550">
    <property type="entry name" value="Inositol_monophosphatase_CS"/>
</dbReference>
<comment type="catalytic activity">
    <reaction evidence="17">
        <text>1D-myo-inositol 4-phosphate + H2O = myo-inositol + phosphate</text>
        <dbReference type="Rhea" id="RHEA:30735"/>
        <dbReference type="ChEBI" id="CHEBI:15377"/>
        <dbReference type="ChEBI" id="CHEBI:17268"/>
        <dbReference type="ChEBI" id="CHEBI:43474"/>
        <dbReference type="ChEBI" id="CHEBI:58469"/>
        <dbReference type="EC" id="3.1.3.25"/>
    </reaction>
    <physiologicalReaction direction="left-to-right" evidence="17">
        <dbReference type="Rhea" id="RHEA:30736"/>
    </physiologicalReaction>
</comment>
<dbReference type="Gene3D" id="3.30.540.10">
    <property type="entry name" value="Fructose-1,6-Bisphosphatase, subunit A, domain 1"/>
    <property type="match status" value="1"/>
</dbReference>
<dbReference type="InterPro" id="IPR000760">
    <property type="entry name" value="Inositol_monophosphatase-like"/>
</dbReference>
<dbReference type="PROSITE" id="PS00630">
    <property type="entry name" value="IMP_2"/>
    <property type="match status" value="1"/>
</dbReference>
<evidence type="ECO:0000313" key="34">
    <source>
        <dbReference type="RefSeq" id="XP_007461760.1"/>
    </source>
</evidence>
<evidence type="ECO:0000256" key="21">
    <source>
        <dbReference type="ARBA" id="ARBA00049888"/>
    </source>
</evidence>
<evidence type="ECO:0000256" key="12">
    <source>
        <dbReference type="ARBA" id="ARBA00038952"/>
    </source>
</evidence>
<evidence type="ECO:0000313" key="33">
    <source>
        <dbReference type="Proteomes" id="UP000265300"/>
    </source>
</evidence>
<dbReference type="InterPro" id="IPR020552">
    <property type="entry name" value="Inositol_monoPase_Li-sen"/>
</dbReference>
<organism evidence="33 34">
    <name type="scientific">Lipotes vexillifer</name>
    <name type="common">Yangtze river dolphin</name>
    <dbReference type="NCBI Taxonomy" id="118797"/>
    <lineage>
        <taxon>Eukaryota</taxon>
        <taxon>Metazoa</taxon>
        <taxon>Chordata</taxon>
        <taxon>Craniata</taxon>
        <taxon>Vertebrata</taxon>
        <taxon>Euteleostomi</taxon>
        <taxon>Mammalia</taxon>
        <taxon>Eutheria</taxon>
        <taxon>Laurasiatheria</taxon>
        <taxon>Artiodactyla</taxon>
        <taxon>Whippomorpha</taxon>
        <taxon>Cetacea</taxon>
        <taxon>Odontoceti</taxon>
        <taxon>Lipotidae</taxon>
        <taxon>Lipotes</taxon>
    </lineage>
</organism>
<evidence type="ECO:0000256" key="18">
    <source>
        <dbReference type="ARBA" id="ARBA00049866"/>
    </source>
</evidence>
<evidence type="ECO:0000256" key="23">
    <source>
        <dbReference type="ARBA" id="ARBA00049895"/>
    </source>
</evidence>
<evidence type="ECO:0000256" key="20">
    <source>
        <dbReference type="ARBA" id="ARBA00049879"/>
    </source>
</evidence>
<keyword evidence="8" id="KW-0452">Lithium</keyword>
<evidence type="ECO:0000256" key="15">
    <source>
        <dbReference type="ARBA" id="ARBA00042948"/>
    </source>
</evidence>
<evidence type="ECO:0000256" key="26">
    <source>
        <dbReference type="ARBA" id="ARBA00049907"/>
    </source>
</evidence>
<evidence type="ECO:0000256" key="6">
    <source>
        <dbReference type="ARBA" id="ARBA00013106"/>
    </source>
</evidence>
<keyword evidence="33" id="KW-1185">Reference proteome</keyword>
<evidence type="ECO:0000256" key="2">
    <source>
        <dbReference type="ARBA" id="ARBA00004496"/>
    </source>
</evidence>
<dbReference type="GO" id="GO:0007165">
    <property type="term" value="P:signal transduction"/>
    <property type="evidence" value="ECO:0007669"/>
    <property type="project" value="TreeGrafter"/>
</dbReference>
<comment type="catalytic activity">
    <reaction evidence="27">
        <text>1D-myo-inositol 3-phosphate + H2O = myo-inositol + phosphate</text>
        <dbReference type="Rhea" id="RHEA:30739"/>
        <dbReference type="ChEBI" id="CHEBI:15377"/>
        <dbReference type="ChEBI" id="CHEBI:17268"/>
        <dbReference type="ChEBI" id="CHEBI:43474"/>
        <dbReference type="ChEBI" id="CHEBI:58401"/>
        <dbReference type="EC" id="3.1.3.25"/>
    </reaction>
    <physiologicalReaction direction="left-to-right" evidence="27">
        <dbReference type="Rhea" id="RHEA:30740"/>
    </physiologicalReaction>
</comment>
<comment type="cofactor">
    <cofactor evidence="1 31">
        <name>Mg(2+)</name>
        <dbReference type="ChEBI" id="CHEBI:18420"/>
    </cofactor>
</comment>
<comment type="similarity">
    <text evidence="4">Belongs to the inositol monophosphatase superfamily.</text>
</comment>
<evidence type="ECO:0000256" key="3">
    <source>
        <dbReference type="ARBA" id="ARBA00005152"/>
    </source>
</evidence>
<dbReference type="CTD" id="3612"/>
<dbReference type="GeneID" id="103090505"/>
<evidence type="ECO:0000256" key="4">
    <source>
        <dbReference type="ARBA" id="ARBA00009759"/>
    </source>
</evidence>
<dbReference type="PRINTS" id="PR00378">
    <property type="entry name" value="LIIMPHPHTASE"/>
</dbReference>
<dbReference type="InterPro" id="IPR033942">
    <property type="entry name" value="IMPase"/>
</dbReference>
<evidence type="ECO:0000256" key="13">
    <source>
        <dbReference type="ARBA" id="ARBA00040281"/>
    </source>
</evidence>
<evidence type="ECO:0000256" key="19">
    <source>
        <dbReference type="ARBA" id="ARBA00049868"/>
    </source>
</evidence>
<dbReference type="OrthoDB" id="10254945at2759"/>
<dbReference type="FunFam" id="3.40.190.80:FF:000002">
    <property type="entry name" value="Inositol-1-monophosphatase"/>
    <property type="match status" value="1"/>
</dbReference>
<comment type="subcellular location">
    <subcellularLocation>
        <location evidence="2">Cytoplasm</location>
    </subcellularLocation>
</comment>
<keyword evidence="7" id="KW-0963">Cytoplasm</keyword>
<dbReference type="EC" id="3.1.3.25" evidence="6"/>
<dbReference type="FunFam" id="3.30.540.10:FF:000004">
    <property type="entry name" value="Inositol-1-monophosphatase"/>
    <property type="match status" value="1"/>
</dbReference>
<dbReference type="PROSITE" id="PS00629">
    <property type="entry name" value="IMP_1"/>
    <property type="match status" value="1"/>
</dbReference>
<evidence type="ECO:0000256" key="1">
    <source>
        <dbReference type="ARBA" id="ARBA00001946"/>
    </source>
</evidence>
<dbReference type="Pfam" id="PF00459">
    <property type="entry name" value="Inositol_P"/>
    <property type="match status" value="1"/>
</dbReference>
<dbReference type="InParanoid" id="A0A340XRU2"/>
<comment type="catalytic activity">
    <reaction evidence="18">
        <text>1D-myo-inositol 5-phosphate + H2O = myo-inositol + phosphate</text>
        <dbReference type="Rhea" id="RHEA:44156"/>
        <dbReference type="ChEBI" id="CHEBI:15377"/>
        <dbReference type="ChEBI" id="CHEBI:17268"/>
        <dbReference type="ChEBI" id="CHEBI:43474"/>
        <dbReference type="ChEBI" id="CHEBI:84141"/>
        <dbReference type="EC" id="3.1.3.25"/>
    </reaction>
    <physiologicalReaction direction="left-to-right" evidence="18">
        <dbReference type="Rhea" id="RHEA:44157"/>
    </physiologicalReaction>
</comment>
<evidence type="ECO:0000256" key="22">
    <source>
        <dbReference type="ARBA" id="ARBA00049894"/>
    </source>
</evidence>
<accession>A0A340XRU2</accession>
<dbReference type="PANTHER" id="PTHR20854:SF26">
    <property type="entry name" value="INOSITOL MONOPHOSPHATASE 1"/>
    <property type="match status" value="1"/>
</dbReference>
<comment type="catalytic activity">
    <reaction evidence="30">
        <text>1D-myo-inositol 6-phosphate + H2O = myo-inositol + phosphate</text>
        <dbReference type="Rhea" id="RHEA:44160"/>
        <dbReference type="ChEBI" id="CHEBI:15377"/>
        <dbReference type="ChEBI" id="CHEBI:17268"/>
        <dbReference type="ChEBI" id="CHEBI:43474"/>
        <dbReference type="ChEBI" id="CHEBI:64841"/>
        <dbReference type="EC" id="3.1.3.25"/>
    </reaction>
    <physiologicalReaction direction="left-to-right" evidence="30">
        <dbReference type="Rhea" id="RHEA:44161"/>
    </physiologicalReaction>
</comment>
<evidence type="ECO:0000256" key="16">
    <source>
        <dbReference type="ARBA" id="ARBA00043003"/>
    </source>
</evidence>
<comment type="catalytic activity">
    <reaction evidence="22">
        <text>alpha-D-galactose 1-phosphate + H2O = D-galactose + phosphate</text>
        <dbReference type="Rhea" id="RHEA:29315"/>
        <dbReference type="ChEBI" id="CHEBI:4139"/>
        <dbReference type="ChEBI" id="CHEBI:15377"/>
        <dbReference type="ChEBI" id="CHEBI:43474"/>
        <dbReference type="ChEBI" id="CHEBI:58336"/>
        <dbReference type="EC" id="3.1.3.94"/>
    </reaction>
    <physiologicalReaction direction="left-to-right" evidence="22">
        <dbReference type="Rhea" id="RHEA:29316"/>
    </physiologicalReaction>
</comment>
<evidence type="ECO:0000256" key="29">
    <source>
        <dbReference type="ARBA" id="ARBA00049925"/>
    </source>
</evidence>
<dbReference type="GO" id="GO:0005737">
    <property type="term" value="C:cytoplasm"/>
    <property type="evidence" value="ECO:0007669"/>
    <property type="project" value="UniProtKB-SubCell"/>
</dbReference>
<comment type="catalytic activity">
    <reaction evidence="29">
        <text>glycerol 2-phosphate + H2O = glycerol + phosphate</text>
        <dbReference type="Rhea" id="RHEA:13105"/>
        <dbReference type="ChEBI" id="CHEBI:15377"/>
        <dbReference type="ChEBI" id="CHEBI:17754"/>
        <dbReference type="ChEBI" id="CHEBI:43474"/>
        <dbReference type="ChEBI" id="CHEBI:58083"/>
    </reaction>
    <physiologicalReaction direction="left-to-right" evidence="29">
        <dbReference type="Rhea" id="RHEA:13106"/>
    </physiologicalReaction>
</comment>